<evidence type="ECO:0000256" key="4">
    <source>
        <dbReference type="ARBA" id="ARBA00022692"/>
    </source>
</evidence>
<evidence type="ECO:0000256" key="7">
    <source>
        <dbReference type="SAM" id="MobiDB-lite"/>
    </source>
</evidence>
<keyword evidence="4 8" id="KW-0812">Transmembrane</keyword>
<dbReference type="InterPro" id="IPR011701">
    <property type="entry name" value="MFS"/>
</dbReference>
<dbReference type="GO" id="GO:0000329">
    <property type="term" value="C:fungal-type vacuole membrane"/>
    <property type="evidence" value="ECO:0007669"/>
    <property type="project" value="TreeGrafter"/>
</dbReference>
<feature type="transmembrane region" description="Helical" evidence="8">
    <location>
        <begin position="401"/>
        <end position="422"/>
    </location>
</feature>
<gene>
    <name evidence="10" type="ordered locus">ZYRO0G21868g</name>
</gene>
<dbReference type="InParanoid" id="C5E1L2"/>
<dbReference type="GeneID" id="8206765"/>
<feature type="transmembrane region" description="Helical" evidence="8">
    <location>
        <begin position="434"/>
        <end position="455"/>
    </location>
</feature>
<dbReference type="PROSITE" id="PS50850">
    <property type="entry name" value="MFS"/>
    <property type="match status" value="1"/>
</dbReference>
<dbReference type="HOGENOM" id="CLU_000960_22_3_1"/>
<keyword evidence="5 8" id="KW-1133">Transmembrane helix</keyword>
<name>C5E1L2_ZYGRC</name>
<feature type="transmembrane region" description="Helical" evidence="8">
    <location>
        <begin position="363"/>
        <end position="389"/>
    </location>
</feature>
<comment type="similarity">
    <text evidence="2">Belongs to the major facilitator superfamily.</text>
</comment>
<dbReference type="AlphaFoldDB" id="C5E1L2"/>
<dbReference type="GO" id="GO:0015174">
    <property type="term" value="F:basic amino acid transmembrane transporter activity"/>
    <property type="evidence" value="ECO:0007669"/>
    <property type="project" value="TreeGrafter"/>
</dbReference>
<dbReference type="EMBL" id="CU928179">
    <property type="protein sequence ID" value="CAR29996.1"/>
    <property type="molecule type" value="Genomic_DNA"/>
</dbReference>
<keyword evidence="11" id="KW-1185">Reference proteome</keyword>
<feature type="transmembrane region" description="Helical" evidence="8">
    <location>
        <begin position="252"/>
        <end position="272"/>
    </location>
</feature>
<dbReference type="InterPro" id="IPR036259">
    <property type="entry name" value="MFS_trans_sf"/>
</dbReference>
<feature type="transmembrane region" description="Helical" evidence="8">
    <location>
        <begin position="169"/>
        <end position="188"/>
    </location>
</feature>
<evidence type="ECO:0000256" key="6">
    <source>
        <dbReference type="ARBA" id="ARBA00023136"/>
    </source>
</evidence>
<dbReference type="GO" id="GO:0012505">
    <property type="term" value="C:endomembrane system"/>
    <property type="evidence" value="ECO:0007669"/>
    <property type="project" value="UniProtKB-SubCell"/>
</dbReference>
<dbReference type="PANTHER" id="PTHR23501:SF191">
    <property type="entry name" value="VACUOLAR BASIC AMINO ACID TRANSPORTER 4"/>
    <property type="match status" value="1"/>
</dbReference>
<evidence type="ECO:0000256" key="1">
    <source>
        <dbReference type="ARBA" id="ARBA00004127"/>
    </source>
</evidence>
<dbReference type="InterPro" id="IPR020846">
    <property type="entry name" value="MFS_dom"/>
</dbReference>
<sequence length="620" mass="68198">MIIRRCPCQILQPRCLYQITFTIYTVTFSTDPSNSKLGQMSEDEVATIELNSLDKQNVQLTVQSSSENDSYKSGREHSGALEGNKEDEEDLEIDLRDPKTFKWVLTSLWTNSALSALDGTIVSTTVNDVASRFQQASMVTWVATAYLLTTTAAQPLYGKISDIIGRRKCLLFGEIVFAVGVGLCIFSKSIPQLAIARGICGIGGSGTGAMTNIILSDMAPLSERGKYWGYGSMLGGVFQSLGGPLGGILLTYFGVSGLFIPQIPFCLATLYLSWKYVQDYNQDTKGSWKRIDFGGSICLLVGISSFIFFFSADENPSISEHSGWSPYKKWSFAIFVLFTILFLVVEKYVALENIIPMEVLKGTLGLLAFIQGLVSMINYTELFIVPLFLQLVWGISVSTSGAYIVCIVISYSVGSLLSGALIKKVAKPSRESTIYYSGVSIFYMSLISMVGYYFLDRAVRYTKPVYGDTKVPESLNFQLIFGITLLGLCQGSQGVTIMLYNVAKVGRKGQASSTSVQFLFRSLGNVLSVSLAFNVFTNALRKTLGKVLAGKNDELFALLLKDNAFLRNKDMPTDDLDSILEAFHKALVSSFVPCIWCLILSVIFSGVLWIAVRKQYRSVA</sequence>
<feature type="region of interest" description="Disordered" evidence="7">
    <location>
        <begin position="62"/>
        <end position="90"/>
    </location>
</feature>
<dbReference type="RefSeq" id="XP_002498929.1">
    <property type="nucleotide sequence ID" value="XM_002498884.1"/>
</dbReference>
<proteinExistence type="inferred from homology"/>
<feature type="compositionally biased region" description="Basic and acidic residues" evidence="7">
    <location>
        <begin position="69"/>
        <end position="79"/>
    </location>
</feature>
<organism evidence="10 11">
    <name type="scientific">Zygosaccharomyces rouxii (strain ATCC 2623 / CBS 732 / NBRC 1130 / NCYC 568 / NRRL Y-229)</name>
    <dbReference type="NCBI Taxonomy" id="559307"/>
    <lineage>
        <taxon>Eukaryota</taxon>
        <taxon>Fungi</taxon>
        <taxon>Dikarya</taxon>
        <taxon>Ascomycota</taxon>
        <taxon>Saccharomycotina</taxon>
        <taxon>Saccharomycetes</taxon>
        <taxon>Saccharomycetales</taxon>
        <taxon>Saccharomycetaceae</taxon>
        <taxon>Zygosaccharomyces</taxon>
    </lineage>
</organism>
<feature type="transmembrane region" description="Helical" evidence="8">
    <location>
        <begin position="332"/>
        <end position="351"/>
    </location>
</feature>
<keyword evidence="3" id="KW-0813">Transport</keyword>
<evidence type="ECO:0000256" key="5">
    <source>
        <dbReference type="ARBA" id="ARBA00022989"/>
    </source>
</evidence>
<evidence type="ECO:0000256" key="8">
    <source>
        <dbReference type="SAM" id="Phobius"/>
    </source>
</evidence>
<feature type="transmembrane region" description="Helical" evidence="8">
    <location>
        <begin position="590"/>
        <end position="612"/>
    </location>
</feature>
<feature type="transmembrane region" description="Helical" evidence="8">
    <location>
        <begin position="518"/>
        <end position="536"/>
    </location>
</feature>
<dbReference type="KEGG" id="zro:ZYRO0G21868g"/>
<feature type="transmembrane region" description="Helical" evidence="8">
    <location>
        <begin position="293"/>
        <end position="312"/>
    </location>
</feature>
<dbReference type="Pfam" id="PF07690">
    <property type="entry name" value="MFS_1"/>
    <property type="match status" value="1"/>
</dbReference>
<accession>C5E1L2</accession>
<evidence type="ECO:0000256" key="2">
    <source>
        <dbReference type="ARBA" id="ARBA00008335"/>
    </source>
</evidence>
<dbReference type="SUPFAM" id="SSF103473">
    <property type="entry name" value="MFS general substrate transporter"/>
    <property type="match status" value="1"/>
</dbReference>
<dbReference type="Proteomes" id="UP000008536">
    <property type="component" value="Chromosome G"/>
</dbReference>
<keyword evidence="6 8" id="KW-0472">Membrane</keyword>
<dbReference type="Gene3D" id="1.20.1250.20">
    <property type="entry name" value="MFS general substrate transporter like domains"/>
    <property type="match status" value="1"/>
</dbReference>
<feature type="transmembrane region" description="Helical" evidence="8">
    <location>
        <begin position="194"/>
        <end position="215"/>
    </location>
</feature>
<reference evidence="10 11" key="1">
    <citation type="journal article" date="2009" name="Genome Res.">
        <title>Comparative genomics of protoploid Saccharomycetaceae.</title>
        <authorList>
            <consortium name="The Genolevures Consortium"/>
            <person name="Souciet J.-L."/>
            <person name="Dujon B."/>
            <person name="Gaillardin C."/>
            <person name="Johnston M."/>
            <person name="Baret P.V."/>
            <person name="Cliften P."/>
            <person name="Sherman D.J."/>
            <person name="Weissenbach J."/>
            <person name="Westhof E."/>
            <person name="Wincker P."/>
            <person name="Jubin C."/>
            <person name="Poulain J."/>
            <person name="Barbe V."/>
            <person name="Segurens B."/>
            <person name="Artiguenave F."/>
            <person name="Anthouard V."/>
            <person name="Vacherie B."/>
            <person name="Val M.-E."/>
            <person name="Fulton R.S."/>
            <person name="Minx P."/>
            <person name="Wilson R."/>
            <person name="Durrens P."/>
            <person name="Jean G."/>
            <person name="Marck C."/>
            <person name="Martin T."/>
            <person name="Nikolski M."/>
            <person name="Rolland T."/>
            <person name="Seret M.-L."/>
            <person name="Casaregola S."/>
            <person name="Despons L."/>
            <person name="Fairhead C."/>
            <person name="Fischer G."/>
            <person name="Lafontaine I."/>
            <person name="Leh V."/>
            <person name="Lemaire M."/>
            <person name="de Montigny J."/>
            <person name="Neuveglise C."/>
            <person name="Thierry A."/>
            <person name="Blanc-Lenfle I."/>
            <person name="Bleykasten C."/>
            <person name="Diffels J."/>
            <person name="Fritsch E."/>
            <person name="Frangeul L."/>
            <person name="Goeffon A."/>
            <person name="Jauniaux N."/>
            <person name="Kachouri-Lafond R."/>
            <person name="Payen C."/>
            <person name="Potier S."/>
            <person name="Pribylova L."/>
            <person name="Ozanne C."/>
            <person name="Richard G.-F."/>
            <person name="Sacerdot C."/>
            <person name="Straub M.-L."/>
            <person name="Talla E."/>
        </authorList>
    </citation>
    <scope>NUCLEOTIDE SEQUENCE [LARGE SCALE GENOMIC DNA]</scope>
    <source>
        <strain evidence="10 11">ATCC 2623 / CBS 732 / BCRC 21506 / NBRC 1130 / NCYC 568 / NRRL Y-229</strain>
    </source>
</reference>
<comment type="subcellular location">
    <subcellularLocation>
        <location evidence="1">Endomembrane system</location>
        <topology evidence="1">Multi-pass membrane protein</topology>
    </subcellularLocation>
</comment>
<dbReference type="PANTHER" id="PTHR23501">
    <property type="entry name" value="MAJOR FACILITATOR SUPERFAMILY"/>
    <property type="match status" value="1"/>
</dbReference>
<evidence type="ECO:0000256" key="3">
    <source>
        <dbReference type="ARBA" id="ARBA00022448"/>
    </source>
</evidence>
<protein>
    <submittedName>
        <fullName evidence="10">ZYRO0G21868p</fullName>
    </submittedName>
</protein>
<evidence type="ECO:0000259" key="9">
    <source>
        <dbReference type="PROSITE" id="PS50850"/>
    </source>
</evidence>
<evidence type="ECO:0000313" key="10">
    <source>
        <dbReference type="EMBL" id="CAR29996.1"/>
    </source>
</evidence>
<feature type="transmembrane region" description="Helical" evidence="8">
    <location>
        <begin position="475"/>
        <end position="497"/>
    </location>
</feature>
<evidence type="ECO:0000313" key="11">
    <source>
        <dbReference type="Proteomes" id="UP000008536"/>
    </source>
</evidence>
<feature type="transmembrane region" description="Helical" evidence="8">
    <location>
        <begin position="138"/>
        <end position="157"/>
    </location>
</feature>
<feature type="domain" description="Major facilitator superfamily (MFS) profile" evidence="9">
    <location>
        <begin position="104"/>
        <end position="613"/>
    </location>
</feature>